<keyword evidence="3" id="KW-0238">DNA-binding</keyword>
<keyword evidence="6" id="KW-0614">Plasmid</keyword>
<dbReference type="InterPro" id="IPR005119">
    <property type="entry name" value="LysR_subst-bd"/>
</dbReference>
<dbReference type="Gene3D" id="3.40.190.290">
    <property type="match status" value="1"/>
</dbReference>
<feature type="domain" description="HTH lysR-type" evidence="5">
    <location>
        <begin position="70"/>
        <end position="127"/>
    </location>
</feature>
<dbReference type="InterPro" id="IPR000847">
    <property type="entry name" value="LysR_HTH_N"/>
</dbReference>
<dbReference type="Proteomes" id="UP001493153">
    <property type="component" value="Plasmid megaplasmid"/>
</dbReference>
<evidence type="ECO:0000256" key="1">
    <source>
        <dbReference type="ARBA" id="ARBA00009437"/>
    </source>
</evidence>
<evidence type="ECO:0000313" key="7">
    <source>
        <dbReference type="Proteomes" id="UP001493153"/>
    </source>
</evidence>
<gene>
    <name evidence="6" type="ORF">IHE29_00050</name>
</gene>
<dbReference type="PANTHER" id="PTHR30537:SF72">
    <property type="entry name" value="LYSR FAMILY TRANSCRIPTIONAL REGULATOR"/>
    <property type="match status" value="1"/>
</dbReference>
<keyword evidence="2" id="KW-0805">Transcription regulation</keyword>
<evidence type="ECO:0000256" key="3">
    <source>
        <dbReference type="ARBA" id="ARBA00023125"/>
    </source>
</evidence>
<evidence type="ECO:0000256" key="4">
    <source>
        <dbReference type="ARBA" id="ARBA00023163"/>
    </source>
</evidence>
<comment type="similarity">
    <text evidence="1">Belongs to the LysR transcriptional regulatory family.</text>
</comment>
<geneLocation type="plasmid" evidence="6 7">
    <name>megaplasmid</name>
</geneLocation>
<dbReference type="SUPFAM" id="SSF46785">
    <property type="entry name" value="Winged helix' DNA-binding domain"/>
    <property type="match status" value="1"/>
</dbReference>
<dbReference type="Gene3D" id="1.10.10.10">
    <property type="entry name" value="Winged helix-like DNA-binding domain superfamily/Winged helix DNA-binding domain"/>
    <property type="match status" value="1"/>
</dbReference>
<proteinExistence type="inferred from homology"/>
<reference evidence="6 7" key="1">
    <citation type="submission" date="2020-09" db="EMBL/GenBank/DDBJ databases">
        <title>Genome sequences of Mycetohabitans spp.</title>
        <authorList>
            <person name="Carter M.E."/>
            <person name="Carpenter S.C.D."/>
            <person name="Bogdanove A.J."/>
        </authorList>
    </citation>
    <scope>NUCLEOTIDE SEQUENCE [LARGE SCALE GENOMIC DNA]</scope>
    <source>
        <strain evidence="6 7">B12</strain>
        <plasmid evidence="6 7">megaplasmid</plasmid>
    </source>
</reference>
<name>A0ABZ2PRN7_9BURK</name>
<evidence type="ECO:0000313" key="6">
    <source>
        <dbReference type="EMBL" id="WXK37795.1"/>
    </source>
</evidence>
<keyword evidence="4" id="KW-0804">Transcription</keyword>
<organism evidence="6 7">
    <name type="scientific">Mycetohabitans rhizoxinica</name>
    <dbReference type="NCBI Taxonomy" id="412963"/>
    <lineage>
        <taxon>Bacteria</taxon>
        <taxon>Pseudomonadati</taxon>
        <taxon>Pseudomonadota</taxon>
        <taxon>Betaproteobacteria</taxon>
        <taxon>Burkholderiales</taxon>
        <taxon>Burkholderiaceae</taxon>
        <taxon>Mycetohabitans</taxon>
    </lineage>
</organism>
<dbReference type="PANTHER" id="PTHR30537">
    <property type="entry name" value="HTH-TYPE TRANSCRIPTIONAL REGULATOR"/>
    <property type="match status" value="1"/>
</dbReference>
<dbReference type="InterPro" id="IPR036388">
    <property type="entry name" value="WH-like_DNA-bd_sf"/>
</dbReference>
<evidence type="ECO:0000259" key="5">
    <source>
        <dbReference type="PROSITE" id="PS50931"/>
    </source>
</evidence>
<dbReference type="SUPFAM" id="SSF53850">
    <property type="entry name" value="Periplasmic binding protein-like II"/>
    <property type="match status" value="1"/>
</dbReference>
<dbReference type="PROSITE" id="PS50931">
    <property type="entry name" value="HTH_LYSR"/>
    <property type="match status" value="1"/>
</dbReference>
<evidence type="ECO:0000256" key="2">
    <source>
        <dbReference type="ARBA" id="ARBA00023015"/>
    </source>
</evidence>
<keyword evidence="7" id="KW-1185">Reference proteome</keyword>
<accession>A0ABZ2PRN7</accession>
<dbReference type="Pfam" id="PF03466">
    <property type="entry name" value="LysR_substrate"/>
    <property type="match status" value="1"/>
</dbReference>
<dbReference type="EMBL" id="CP062175">
    <property type="protein sequence ID" value="WXK37795.1"/>
    <property type="molecule type" value="Genomic_DNA"/>
</dbReference>
<dbReference type="InterPro" id="IPR036390">
    <property type="entry name" value="WH_DNA-bd_sf"/>
</dbReference>
<protein>
    <submittedName>
        <fullName evidence="6">LysR family transcriptional regulator</fullName>
    </submittedName>
</protein>
<sequence>MAGNFDFVGCIAPIALAHPAPLWSIAVMRILVATQCQINAYNPATQFSATEQSVWLRADAAKLTTVSEMDRLQAMQVFTRVVESNSFSRAADTLDMPRASVTTIIQNLEAFLGVRLLQRTTRRLNLTPDGAAYYERCVRILADIAETEQLFHEGARNPRGKLRVDMPSSIGRLVVLPRLCEFHTRYPGIELMVGLGDKPVDLIQEGIDAVIRVGTLQDSTLVARRVGVFQGVTCASPEYLKRHGEPRTLEELENHYAVNYFSSRTGRIIGWDFLVDGKPVTVKMKGAGAVNDADAYLNCGINGFGMIQPARFMALPYLQSGQLKEVLPQWKTQPMPISVVYPHNRHLSPKVRVFVDWIAEMFERCPLLSGQEDAEKRCAPTVATVGAQPAHRAEIGENEGELVL</sequence>
<dbReference type="Pfam" id="PF00126">
    <property type="entry name" value="HTH_1"/>
    <property type="match status" value="1"/>
</dbReference>
<dbReference type="CDD" id="cd08472">
    <property type="entry name" value="PBP2_CrgA_like_3"/>
    <property type="match status" value="1"/>
</dbReference>
<dbReference type="InterPro" id="IPR058163">
    <property type="entry name" value="LysR-type_TF_proteobact-type"/>
</dbReference>